<feature type="domain" description="Pre-PUA" evidence="1">
    <location>
        <begin position="56"/>
        <end position="129"/>
    </location>
</feature>
<evidence type="ECO:0000259" key="1">
    <source>
        <dbReference type="Pfam" id="PF17832"/>
    </source>
</evidence>
<dbReference type="EMBL" id="REGN01000038">
    <property type="protein sequence ID" value="RNA45026.1"/>
    <property type="molecule type" value="Genomic_DNA"/>
</dbReference>
<dbReference type="OrthoDB" id="199771at2759"/>
<name>A0A3M7TAC2_BRAPC</name>
<organism evidence="2 3">
    <name type="scientific">Brachionus plicatilis</name>
    <name type="common">Marine rotifer</name>
    <name type="synonym">Brachionus muelleri</name>
    <dbReference type="NCBI Taxonomy" id="10195"/>
    <lineage>
        <taxon>Eukaryota</taxon>
        <taxon>Metazoa</taxon>
        <taxon>Spiralia</taxon>
        <taxon>Gnathifera</taxon>
        <taxon>Rotifera</taxon>
        <taxon>Eurotatoria</taxon>
        <taxon>Monogononta</taxon>
        <taxon>Pseudotrocha</taxon>
        <taxon>Ploima</taxon>
        <taxon>Brachionidae</taxon>
        <taxon>Brachionus</taxon>
    </lineage>
</organism>
<dbReference type="InterPro" id="IPR039757">
    <property type="entry name" value="EIF2D"/>
</dbReference>
<comment type="caution">
    <text evidence="2">The sequence shown here is derived from an EMBL/GenBank/DDBJ whole genome shotgun (WGS) entry which is preliminary data.</text>
</comment>
<dbReference type="STRING" id="10195.A0A3M7TAC2"/>
<dbReference type="PANTHER" id="PTHR12217">
    <property type="entry name" value="EUKARYOTIC TRANSLATION INITIATION FACTOR 2D"/>
    <property type="match status" value="1"/>
</dbReference>
<evidence type="ECO:0000313" key="3">
    <source>
        <dbReference type="Proteomes" id="UP000276133"/>
    </source>
</evidence>
<dbReference type="AlphaFoldDB" id="A0A3M7TAC2"/>
<keyword evidence="2" id="KW-0396">Initiation factor</keyword>
<dbReference type="InterPro" id="IPR041366">
    <property type="entry name" value="Pre-PUA"/>
</dbReference>
<accession>A0A3M7TAC2</accession>
<gene>
    <name evidence="2" type="ORF">BpHYR1_024125</name>
</gene>
<dbReference type="Pfam" id="PF17832">
    <property type="entry name" value="Pre-PUA"/>
    <property type="match status" value="1"/>
</dbReference>
<keyword evidence="2" id="KW-0648">Protein biosynthesis</keyword>
<dbReference type="GO" id="GO:0003743">
    <property type="term" value="F:translation initiation factor activity"/>
    <property type="evidence" value="ECO:0007669"/>
    <property type="project" value="UniProtKB-KW"/>
</dbReference>
<sequence>MFAKDIKIRSNNQIKSSEKEIFEYNLFYRYFDIVIIQLCSFSQAKLLACTCLFRIKNLIKEILKQYPSVDENELKNIIKVKDSEILLTKIITHDSTDMVVYFVDKVPYFFKFDKDDQLLPSVYFLWKFPNILPKFYTHREVFGKLVNGAVIHFFKEKLKKNKNSLKSIFSLAIFILKSIHVKYRGRSTTGKYSVCKIYEHAKTFKA</sequence>
<evidence type="ECO:0000313" key="2">
    <source>
        <dbReference type="EMBL" id="RNA45026.1"/>
    </source>
</evidence>
<dbReference type="Proteomes" id="UP000276133">
    <property type="component" value="Unassembled WGS sequence"/>
</dbReference>
<reference evidence="2 3" key="1">
    <citation type="journal article" date="2018" name="Sci. Rep.">
        <title>Genomic signatures of local adaptation to the degree of environmental predictability in rotifers.</title>
        <authorList>
            <person name="Franch-Gras L."/>
            <person name="Hahn C."/>
            <person name="Garcia-Roger E.M."/>
            <person name="Carmona M.J."/>
            <person name="Serra M."/>
            <person name="Gomez A."/>
        </authorList>
    </citation>
    <scope>NUCLEOTIDE SEQUENCE [LARGE SCALE GENOMIC DNA]</scope>
    <source>
        <strain evidence="2">HYR1</strain>
    </source>
</reference>
<dbReference type="PANTHER" id="PTHR12217:SF4">
    <property type="entry name" value="EUKARYOTIC TRANSLATION INITIATION FACTOR 2D"/>
    <property type="match status" value="1"/>
</dbReference>
<keyword evidence="3" id="KW-1185">Reference proteome</keyword>
<dbReference type="GO" id="GO:0001731">
    <property type="term" value="P:formation of translation preinitiation complex"/>
    <property type="evidence" value="ECO:0007669"/>
    <property type="project" value="InterPro"/>
</dbReference>
<proteinExistence type="predicted"/>
<protein>
    <submittedName>
        <fullName evidence="2">Eukaryotic translation initiation factor 2D</fullName>
    </submittedName>
</protein>
<dbReference type="Gene3D" id="3.10.400.20">
    <property type="match status" value="1"/>
</dbReference>